<organism evidence="7">
    <name type="scientific">freshwater metagenome</name>
    <dbReference type="NCBI Taxonomy" id="449393"/>
    <lineage>
        <taxon>unclassified sequences</taxon>
        <taxon>metagenomes</taxon>
        <taxon>ecological metagenomes</taxon>
    </lineage>
</organism>
<dbReference type="PANTHER" id="PTHR43790">
    <property type="entry name" value="CARBOHYDRATE TRANSPORT ATP-BINDING PROTEIN MG119-RELATED"/>
    <property type="match status" value="1"/>
</dbReference>
<dbReference type="GO" id="GO:0005524">
    <property type="term" value="F:ATP binding"/>
    <property type="evidence" value="ECO:0007669"/>
    <property type="project" value="UniProtKB-KW"/>
</dbReference>
<gene>
    <name evidence="7" type="ORF">UFOPK2310_00468</name>
</gene>
<proteinExistence type="predicted"/>
<dbReference type="AlphaFoldDB" id="A0A6J6M2Y4"/>
<evidence type="ECO:0000256" key="5">
    <source>
        <dbReference type="ARBA" id="ARBA00022967"/>
    </source>
</evidence>
<evidence type="ECO:0000256" key="3">
    <source>
        <dbReference type="ARBA" id="ARBA00022741"/>
    </source>
</evidence>
<dbReference type="InterPro" id="IPR050107">
    <property type="entry name" value="ABC_carbohydrate_import_ATPase"/>
</dbReference>
<reference evidence="7" key="1">
    <citation type="submission" date="2020-05" db="EMBL/GenBank/DDBJ databases">
        <authorList>
            <person name="Chiriac C."/>
            <person name="Salcher M."/>
            <person name="Ghai R."/>
            <person name="Kavagutti S V."/>
        </authorList>
    </citation>
    <scope>NUCLEOTIDE SEQUENCE</scope>
</reference>
<accession>A0A6J6M2Y4</accession>
<dbReference type="PANTHER" id="PTHR43790:SF3">
    <property type="entry name" value="D-ALLOSE IMPORT ATP-BINDING PROTEIN ALSA-RELATED"/>
    <property type="match status" value="1"/>
</dbReference>
<dbReference type="Gene3D" id="3.40.50.300">
    <property type="entry name" value="P-loop containing nucleotide triphosphate hydrolases"/>
    <property type="match status" value="1"/>
</dbReference>
<protein>
    <submittedName>
        <fullName evidence="7">Unannotated protein</fullName>
    </submittedName>
</protein>
<dbReference type="SUPFAM" id="SSF52540">
    <property type="entry name" value="P-loop containing nucleoside triphosphate hydrolases"/>
    <property type="match status" value="1"/>
</dbReference>
<keyword evidence="2" id="KW-1003">Cell membrane</keyword>
<keyword evidence="6" id="KW-0472">Membrane</keyword>
<evidence type="ECO:0000256" key="4">
    <source>
        <dbReference type="ARBA" id="ARBA00022840"/>
    </source>
</evidence>
<evidence type="ECO:0000256" key="1">
    <source>
        <dbReference type="ARBA" id="ARBA00022448"/>
    </source>
</evidence>
<keyword evidence="4" id="KW-0067">ATP-binding</keyword>
<sequence>MLVEPTRGMDVGAKSDVLRIVEQAAKDGVAVLVASSEPETVLAFAQRVVVAKRGRIVAEFSGTAISKRDLLELGH</sequence>
<dbReference type="EMBL" id="CAEZWW010000040">
    <property type="protein sequence ID" value="CAB4668242.1"/>
    <property type="molecule type" value="Genomic_DNA"/>
</dbReference>
<keyword evidence="3" id="KW-0547">Nucleotide-binding</keyword>
<keyword evidence="1" id="KW-0813">Transport</keyword>
<keyword evidence="5" id="KW-1278">Translocase</keyword>
<evidence type="ECO:0000256" key="6">
    <source>
        <dbReference type="ARBA" id="ARBA00023136"/>
    </source>
</evidence>
<dbReference type="InterPro" id="IPR027417">
    <property type="entry name" value="P-loop_NTPase"/>
</dbReference>
<name>A0A6J6M2Y4_9ZZZZ</name>
<evidence type="ECO:0000256" key="2">
    <source>
        <dbReference type="ARBA" id="ARBA00022475"/>
    </source>
</evidence>
<evidence type="ECO:0000313" key="7">
    <source>
        <dbReference type="EMBL" id="CAB4668242.1"/>
    </source>
</evidence>